<feature type="transmembrane region" description="Helical" evidence="1">
    <location>
        <begin position="292"/>
        <end position="311"/>
    </location>
</feature>
<keyword evidence="3" id="KW-1185">Reference proteome</keyword>
<dbReference type="AlphaFoldDB" id="A0A812DDV3"/>
<accession>A0A812DDV3</accession>
<evidence type="ECO:0000256" key="1">
    <source>
        <dbReference type="SAM" id="Phobius"/>
    </source>
</evidence>
<organism evidence="2 3">
    <name type="scientific">Acanthosepion pharaonis</name>
    <name type="common">Pharaoh cuttlefish</name>
    <name type="synonym">Sepia pharaonis</name>
    <dbReference type="NCBI Taxonomy" id="158019"/>
    <lineage>
        <taxon>Eukaryota</taxon>
        <taxon>Metazoa</taxon>
        <taxon>Spiralia</taxon>
        <taxon>Lophotrochozoa</taxon>
        <taxon>Mollusca</taxon>
        <taxon>Cephalopoda</taxon>
        <taxon>Coleoidea</taxon>
        <taxon>Decapodiformes</taxon>
        <taxon>Sepiida</taxon>
        <taxon>Sepiina</taxon>
        <taxon>Sepiidae</taxon>
        <taxon>Acanthosepion</taxon>
    </lineage>
</organism>
<feature type="transmembrane region" description="Helical" evidence="1">
    <location>
        <begin position="261"/>
        <end position="280"/>
    </location>
</feature>
<feature type="transmembrane region" description="Helical" evidence="1">
    <location>
        <begin position="234"/>
        <end position="254"/>
    </location>
</feature>
<keyword evidence="1" id="KW-0472">Membrane</keyword>
<gene>
    <name evidence="2" type="ORF">SPHA_53488</name>
</gene>
<proteinExistence type="predicted"/>
<dbReference type="Proteomes" id="UP000597762">
    <property type="component" value="Unassembled WGS sequence"/>
</dbReference>
<protein>
    <submittedName>
        <fullName evidence="2">Uncharacterized protein</fullName>
    </submittedName>
</protein>
<comment type="caution">
    <text evidence="2">The sequence shown here is derived from an EMBL/GenBank/DDBJ whole genome shotgun (WGS) entry which is preliminary data.</text>
</comment>
<keyword evidence="1" id="KW-0812">Transmembrane</keyword>
<reference evidence="2" key="1">
    <citation type="submission" date="2021-01" db="EMBL/GenBank/DDBJ databases">
        <authorList>
            <person name="Li R."/>
            <person name="Bekaert M."/>
        </authorList>
    </citation>
    <scope>NUCLEOTIDE SEQUENCE</scope>
    <source>
        <strain evidence="2">Farmed</strain>
    </source>
</reference>
<sequence>MTNSPVSYRLLRTGGSLPPLIFPQISRDSLDNGLVLRVSLPSFSSTATRNGRLRVLTHVTTMCRPIAVSPVWPLPSHSTIFPTPIPPSTSLIPVLGSCANRVVNTSTRQSTSYRRRQLFNSTNDRLPSLITPHPLSGCCSSLSIYCRSPVSFFLIFILYCCCIPLSIDCTSPVSFFLIFILYCCCSPLSIYCTSPVSFFLIFILSGCCSPLSIYCTSPVSFFLIFILYCCCSPLSIYCTSTVSFFLIFILCMPFCDFSPYLAQLTFSFFCSFSFPPLGLLRGFKSELLVNSYSLSFYSFLFLFFLLFFLCLSHFL</sequence>
<dbReference type="EMBL" id="CAHIKZ030003410">
    <property type="protein sequence ID" value="CAE1299900.1"/>
    <property type="molecule type" value="Genomic_DNA"/>
</dbReference>
<evidence type="ECO:0000313" key="2">
    <source>
        <dbReference type="EMBL" id="CAE1299900.1"/>
    </source>
</evidence>
<feature type="transmembrane region" description="Helical" evidence="1">
    <location>
        <begin position="150"/>
        <end position="167"/>
    </location>
</feature>
<feature type="transmembrane region" description="Helical" evidence="1">
    <location>
        <begin position="173"/>
        <end position="191"/>
    </location>
</feature>
<keyword evidence="1" id="KW-1133">Transmembrane helix</keyword>
<evidence type="ECO:0000313" key="3">
    <source>
        <dbReference type="Proteomes" id="UP000597762"/>
    </source>
</evidence>
<name>A0A812DDV3_ACAPH</name>